<dbReference type="Pfam" id="PF04464">
    <property type="entry name" value="Glyphos_transf"/>
    <property type="match status" value="1"/>
</dbReference>
<protein>
    <recommendedName>
        <fullName evidence="3">Teichoic acid biosynthesis protein</fullName>
    </recommendedName>
</protein>
<evidence type="ECO:0000313" key="2">
    <source>
        <dbReference type="Proteomes" id="UP000076501"/>
    </source>
</evidence>
<dbReference type="GO" id="GO:0016020">
    <property type="term" value="C:membrane"/>
    <property type="evidence" value="ECO:0007669"/>
    <property type="project" value="InterPro"/>
</dbReference>
<dbReference type="InterPro" id="IPR007554">
    <property type="entry name" value="Glycerophosphate_synth"/>
</dbReference>
<dbReference type="PATRIC" id="fig|1396.539.peg.692"/>
<dbReference type="PANTHER" id="PTHR37316:SF3">
    <property type="entry name" value="TEICHOIC ACID GLYCEROL-PHOSPHATE TRANSFERASE"/>
    <property type="match status" value="1"/>
</dbReference>
<dbReference type="GO" id="GO:0047355">
    <property type="term" value="F:CDP-glycerol glycerophosphotransferase activity"/>
    <property type="evidence" value="ECO:0007669"/>
    <property type="project" value="InterPro"/>
</dbReference>
<comment type="caution">
    <text evidence="1">The sequence shown here is derived from an EMBL/GenBank/DDBJ whole genome shotgun (WGS) entry which is preliminary data.</text>
</comment>
<dbReference type="SUPFAM" id="SSF53756">
    <property type="entry name" value="UDP-Glycosyltransferase/glycogen phosphorylase"/>
    <property type="match status" value="1"/>
</dbReference>
<dbReference type="InterPro" id="IPR043149">
    <property type="entry name" value="TagF_N"/>
</dbReference>
<evidence type="ECO:0000313" key="1">
    <source>
        <dbReference type="EMBL" id="KZD39537.1"/>
    </source>
</evidence>
<organism evidence="1 2">
    <name type="scientific">Bacillus cereus</name>
    <dbReference type="NCBI Taxonomy" id="1396"/>
    <lineage>
        <taxon>Bacteria</taxon>
        <taxon>Bacillati</taxon>
        <taxon>Bacillota</taxon>
        <taxon>Bacilli</taxon>
        <taxon>Bacillales</taxon>
        <taxon>Bacillaceae</taxon>
        <taxon>Bacillus</taxon>
        <taxon>Bacillus cereus group</taxon>
    </lineage>
</organism>
<evidence type="ECO:0008006" key="3">
    <source>
        <dbReference type="Google" id="ProtNLM"/>
    </source>
</evidence>
<dbReference type="Gene3D" id="3.40.50.11820">
    <property type="match status" value="1"/>
</dbReference>
<accession>A0A164H767</accession>
<dbReference type="Proteomes" id="UP000076501">
    <property type="component" value="Unassembled WGS sequence"/>
</dbReference>
<dbReference type="AlphaFoldDB" id="A0A164H767"/>
<sequence>MKLSVVTQLRAHDEGVIKQAFELLQKQTIDANEFELLIFYNYENVSLEMVRFVEKLKESCKLNIVLKEGKIDVEGLRGEYITFFDFYTKFRPNVYERLYNAVQKRDLDFISACLEEKNEKKIINKKNIMQSNFATITALKIIKKEVLLTKEFNFISQLNESNIKYLDVKLYLAGLNYDFATDIKYKNKKPFNEEYIINSIKDIQYIFDSLISDYGEGFNQDLKIILFKQILNLVDKNTFLNEVEKGHQETLLNVLKNLLSISDERIYKGNEGYKGFLNLITLGLYDEAMKYMVIFRSKRYWYNQSQKYETYFEKNPYLLEESLSWKITKPIRGIQRIFGYIKNSLYKVLILLLSLFVKIRFAGKEIWLVGEREDQAEDNGFFFFKYCREKYPSEKIYYVINEDSPHLDKVEQYGNVIYHSSFKHKIYMLAASTYISAWVFEECSYPRPKQQFIKWFGNIVSKKNHICLQHGVIIHNIAPYLSKERYKQDLIISSSEYEKRIIMKTLGYPDKDVAVTGLARFDNLHERKTKKQILIMPTWRRHLLNVNKAQFLQSDYYKVYKSLIENKDFLNLIEKKNIEVKFYIHSQMQKFMDEFVVKHPKIEFLVKSNATVSELLKESALLITDYSSVSSDFLYMEKPVIMYQFDPHNNHHAPCEEIRYSDLGYIVSKEQALIKQINKVMDDNLKISKRYLANSKRIFKYKDTKNAERIYKVIKEKTS</sequence>
<dbReference type="EMBL" id="LJKA01000016">
    <property type="protein sequence ID" value="KZD39537.1"/>
    <property type="molecule type" value="Genomic_DNA"/>
</dbReference>
<reference evidence="1 2" key="1">
    <citation type="submission" date="2015-09" db="EMBL/GenBank/DDBJ databases">
        <title>Bacillus cereus food isolates.</title>
        <authorList>
            <person name="Boekhorst J."/>
        </authorList>
    </citation>
    <scope>NUCLEOTIDE SEQUENCE [LARGE SCALE GENOMIC DNA]</scope>
    <source>
        <strain evidence="1 2">B4082</strain>
    </source>
</reference>
<dbReference type="PANTHER" id="PTHR37316">
    <property type="entry name" value="TEICHOIC ACID GLYCEROL-PHOSPHATE PRIMASE"/>
    <property type="match status" value="1"/>
</dbReference>
<proteinExistence type="predicted"/>
<dbReference type="RefSeq" id="WP_231428560.1">
    <property type="nucleotide sequence ID" value="NZ_JAEHBS010000023.1"/>
</dbReference>
<name>A0A164H767_BACCE</name>
<dbReference type="InterPro" id="IPR051612">
    <property type="entry name" value="Teichoic_Acid_Biosynth"/>
</dbReference>
<gene>
    <name evidence="1" type="ORF">B4082_1316</name>
</gene>